<organism evidence="2 3">
    <name type="scientific">Microbacterium esteraromaticum</name>
    <dbReference type="NCBI Taxonomy" id="57043"/>
    <lineage>
        <taxon>Bacteria</taxon>
        <taxon>Bacillati</taxon>
        <taxon>Actinomycetota</taxon>
        <taxon>Actinomycetes</taxon>
        <taxon>Micrococcales</taxon>
        <taxon>Microbacteriaceae</taxon>
        <taxon>Microbacterium</taxon>
    </lineage>
</organism>
<evidence type="ECO:0000313" key="3">
    <source>
        <dbReference type="Proteomes" id="UP000515708"/>
    </source>
</evidence>
<feature type="domain" description="HNH" evidence="1">
    <location>
        <begin position="29"/>
        <end position="62"/>
    </location>
</feature>
<dbReference type="GO" id="GO:0003676">
    <property type="term" value="F:nucleic acid binding"/>
    <property type="evidence" value="ECO:0007669"/>
    <property type="project" value="InterPro"/>
</dbReference>
<reference evidence="2 3" key="1">
    <citation type="journal article" date="2020" name="Front. Microbiol.">
        <title>Design of Bacterial Strain-Specific qPCR Assays Using NGS Data and Publicly Available Resources and Its Application to Track Biocontrol Strains.</title>
        <authorList>
            <person name="Hernandez I."/>
            <person name="Sant C."/>
            <person name="Martinez R."/>
            <person name="Fernandez C."/>
        </authorList>
    </citation>
    <scope>NUCLEOTIDE SEQUENCE [LARGE SCALE GENOMIC DNA]</scope>
    <source>
        <strain evidence="2 3">B24</strain>
    </source>
</reference>
<proteinExistence type="predicted"/>
<keyword evidence="2" id="KW-0378">Hydrolase</keyword>
<keyword evidence="2" id="KW-0540">Nuclease</keyword>
<name>A0A7D7WFM8_9MICO</name>
<evidence type="ECO:0000259" key="1">
    <source>
        <dbReference type="Pfam" id="PF01844"/>
    </source>
</evidence>
<keyword evidence="2" id="KW-0255">Endonuclease</keyword>
<dbReference type="InterPro" id="IPR002711">
    <property type="entry name" value="HNH"/>
</dbReference>
<dbReference type="CDD" id="cd00085">
    <property type="entry name" value="HNHc"/>
    <property type="match status" value="1"/>
</dbReference>
<dbReference type="Proteomes" id="UP000515708">
    <property type="component" value="Chromosome"/>
</dbReference>
<gene>
    <name evidence="2" type="ORF">FVO59_11835</name>
</gene>
<dbReference type="Gene3D" id="1.10.30.50">
    <property type="match status" value="1"/>
</dbReference>
<dbReference type="AlphaFoldDB" id="A0A7D7WFM8"/>
<dbReference type="GO" id="GO:0008270">
    <property type="term" value="F:zinc ion binding"/>
    <property type="evidence" value="ECO:0007669"/>
    <property type="project" value="InterPro"/>
</dbReference>
<accession>A0A7D7WFM8</accession>
<dbReference type="EMBL" id="CP043732">
    <property type="protein sequence ID" value="QMU97819.1"/>
    <property type="molecule type" value="Genomic_DNA"/>
</dbReference>
<dbReference type="Pfam" id="PF01844">
    <property type="entry name" value="HNH"/>
    <property type="match status" value="1"/>
</dbReference>
<evidence type="ECO:0000313" key="2">
    <source>
        <dbReference type="EMBL" id="QMU97819.1"/>
    </source>
</evidence>
<dbReference type="GO" id="GO:0004519">
    <property type="term" value="F:endonuclease activity"/>
    <property type="evidence" value="ECO:0007669"/>
    <property type="project" value="UniProtKB-KW"/>
</dbReference>
<protein>
    <submittedName>
        <fullName evidence="2">HNH endonuclease</fullName>
    </submittedName>
</protein>
<dbReference type="InterPro" id="IPR003615">
    <property type="entry name" value="HNH_nuc"/>
</dbReference>
<sequence length="127" mass="13950">MIGQRPPKQPKKIPARNEATVKARSGGMCESCGRATASNIHHRQYLSRGGTHDVHNLIHLCGMGNVNGCHGRAHKDGEREGLAIGRGYRSELMPVLYRDAWVLLDDDGGMRFLNESTAQLLMNGEAE</sequence>
<dbReference type="RefSeq" id="WP_182252821.1">
    <property type="nucleotide sequence ID" value="NZ_CP043732.1"/>
</dbReference>